<evidence type="ECO:0000313" key="2">
    <source>
        <dbReference type="EMBL" id="MFB9071138.1"/>
    </source>
</evidence>
<feature type="compositionally biased region" description="Basic and acidic residues" evidence="1">
    <location>
        <begin position="160"/>
        <end position="186"/>
    </location>
</feature>
<feature type="region of interest" description="Disordered" evidence="1">
    <location>
        <begin position="1"/>
        <end position="21"/>
    </location>
</feature>
<keyword evidence="3" id="KW-1185">Reference proteome</keyword>
<feature type="region of interest" description="Disordered" evidence="1">
    <location>
        <begin position="160"/>
        <end position="196"/>
    </location>
</feature>
<reference evidence="2 3" key="1">
    <citation type="submission" date="2024-09" db="EMBL/GenBank/DDBJ databases">
        <authorList>
            <person name="Sun Q."/>
            <person name="Mori K."/>
        </authorList>
    </citation>
    <scope>NUCLEOTIDE SEQUENCE [LARGE SCALE GENOMIC DNA]</scope>
    <source>
        <strain evidence="2 3">CCM 7609</strain>
    </source>
</reference>
<feature type="compositionally biased region" description="Basic residues" evidence="1">
    <location>
        <begin position="187"/>
        <end position="196"/>
    </location>
</feature>
<evidence type="ECO:0000313" key="3">
    <source>
        <dbReference type="Proteomes" id="UP001589575"/>
    </source>
</evidence>
<accession>A0ABV5FWS1</accession>
<dbReference type="EMBL" id="JBHMFI010000001">
    <property type="protein sequence ID" value="MFB9071138.1"/>
    <property type="molecule type" value="Genomic_DNA"/>
</dbReference>
<organism evidence="2 3">
    <name type="scientific">Citricoccus parietis</name>
    <dbReference type="NCBI Taxonomy" id="592307"/>
    <lineage>
        <taxon>Bacteria</taxon>
        <taxon>Bacillati</taxon>
        <taxon>Actinomycetota</taxon>
        <taxon>Actinomycetes</taxon>
        <taxon>Micrococcales</taxon>
        <taxon>Micrococcaceae</taxon>
        <taxon>Citricoccus</taxon>
    </lineage>
</organism>
<evidence type="ECO:0000256" key="1">
    <source>
        <dbReference type="SAM" id="MobiDB-lite"/>
    </source>
</evidence>
<proteinExistence type="predicted"/>
<comment type="caution">
    <text evidence="2">The sequence shown here is derived from an EMBL/GenBank/DDBJ whole genome shotgun (WGS) entry which is preliminary data.</text>
</comment>
<gene>
    <name evidence="2" type="ORF">ACFFX0_07995</name>
</gene>
<protein>
    <submittedName>
        <fullName evidence="2">Uncharacterized protein</fullName>
    </submittedName>
</protein>
<sequence>MPGLGHGRRGPADVGPRMDGLHLRSGVAGKVGVEEIPRPHDLHADDAGFLAPPQGCGARALTRGSALLFGQGVGVALGDLHRAALADHAGDLLADLIQPTGTEVTVVRDDPFAVGGESGHVRDPGPVLAVIGEHRISGQREGVLLVLVLAVEVVAYRREQHGREGDAGRQRPEVALRRARCRNDGPHRRRQRSRVE</sequence>
<name>A0ABV5FWS1_9MICC</name>
<dbReference type="Proteomes" id="UP001589575">
    <property type="component" value="Unassembled WGS sequence"/>
</dbReference>